<gene>
    <name evidence="2" type="ORF">A2765_01420</name>
</gene>
<name>A0A1F6DH98_9BACT</name>
<accession>A0A1F6DH98</accession>
<evidence type="ECO:0000313" key="2">
    <source>
        <dbReference type="EMBL" id="OGG60756.1"/>
    </source>
</evidence>
<reference evidence="2 3" key="1">
    <citation type="journal article" date="2016" name="Nat. Commun.">
        <title>Thousands of microbial genomes shed light on interconnected biogeochemical processes in an aquifer system.</title>
        <authorList>
            <person name="Anantharaman K."/>
            <person name="Brown C.T."/>
            <person name="Hug L.A."/>
            <person name="Sharon I."/>
            <person name="Castelle C.J."/>
            <person name="Probst A.J."/>
            <person name="Thomas B.C."/>
            <person name="Singh A."/>
            <person name="Wilkins M.J."/>
            <person name="Karaoz U."/>
            <person name="Brodie E.L."/>
            <person name="Williams K.H."/>
            <person name="Hubbard S.S."/>
            <person name="Banfield J.F."/>
        </authorList>
    </citation>
    <scope>NUCLEOTIDE SEQUENCE [LARGE SCALE GENOMIC DNA]</scope>
</reference>
<protein>
    <submittedName>
        <fullName evidence="2">Uncharacterized protein</fullName>
    </submittedName>
</protein>
<keyword evidence="1" id="KW-1133">Transmembrane helix</keyword>
<dbReference type="AlphaFoldDB" id="A0A1F6DH98"/>
<keyword evidence="1" id="KW-0812">Transmembrane</keyword>
<evidence type="ECO:0000313" key="3">
    <source>
        <dbReference type="Proteomes" id="UP000176377"/>
    </source>
</evidence>
<comment type="caution">
    <text evidence="2">The sequence shown here is derived from an EMBL/GenBank/DDBJ whole genome shotgun (WGS) entry which is preliminary data.</text>
</comment>
<organism evidence="2 3">
    <name type="scientific">Candidatus Kaiserbacteria bacterium RIFCSPHIGHO2_01_FULL_56_24</name>
    <dbReference type="NCBI Taxonomy" id="1798487"/>
    <lineage>
        <taxon>Bacteria</taxon>
        <taxon>Candidatus Kaiseribacteriota</taxon>
    </lineage>
</organism>
<keyword evidence="1" id="KW-0472">Membrane</keyword>
<evidence type="ECO:0000256" key="1">
    <source>
        <dbReference type="SAM" id="Phobius"/>
    </source>
</evidence>
<dbReference type="Proteomes" id="UP000176377">
    <property type="component" value="Unassembled WGS sequence"/>
</dbReference>
<dbReference type="EMBL" id="MFLA01000001">
    <property type="protein sequence ID" value="OGG60756.1"/>
    <property type="molecule type" value="Genomic_DNA"/>
</dbReference>
<proteinExistence type="predicted"/>
<feature type="transmembrane region" description="Helical" evidence="1">
    <location>
        <begin position="6"/>
        <end position="23"/>
    </location>
</feature>
<sequence length="177" mass="18225">MQKTLVGIGVVVAMGVVTWLVLFKGKAEAPAVVSPGNGTTQPQACSQEAKICPDGSAVGRVGPDCEFAACPSPVATSITLTASLGQKVSALGVSITPLEIVSDSRCPKDVQCIWAGTVEVKAKIESGLGASTMTLKLGEPVTTEAETITLTDVTPAKTAGETIPSSSYRFVFEVKKR</sequence>